<keyword evidence="2" id="KW-1185">Reference proteome</keyword>
<dbReference type="AlphaFoldDB" id="A0A2K8PCG1"/>
<dbReference type="RefSeq" id="WP_037686646.1">
    <property type="nucleotide sequence ID" value="NZ_CP024985.1"/>
</dbReference>
<gene>
    <name evidence="1" type="ORF">SLAV_11420</name>
</gene>
<organism evidence="1 2">
    <name type="scientific">Streptomyces lavendulae subsp. lavendulae</name>
    <dbReference type="NCBI Taxonomy" id="58340"/>
    <lineage>
        <taxon>Bacteria</taxon>
        <taxon>Bacillati</taxon>
        <taxon>Actinomycetota</taxon>
        <taxon>Actinomycetes</taxon>
        <taxon>Kitasatosporales</taxon>
        <taxon>Streptomycetaceae</taxon>
        <taxon>Streptomyces</taxon>
    </lineage>
</organism>
<dbReference type="EMBL" id="CP024985">
    <property type="protein sequence ID" value="ATZ24148.1"/>
    <property type="molecule type" value="Genomic_DNA"/>
</dbReference>
<dbReference type="KEGG" id="slx:SLAV_11420"/>
<sequence length="438" mass="47785">MDGHRDSRRRAWCVALVLRHAPQHITADLIGRLDPETRDHLCRDERLPATAVTLLVRDGTDRDRHFVARNPYVRGCPLPGLPGPDRYAARRTPQALLPLLRAELGRDPADGPLSGEELIGLLRRHGTHHPRVPLDILALPHTADPELTASEHLRRPLPPGSVEALLMRARPSRETVRTLLTTTGAAPYGRAWHRPFVRAVRMGLLTPAELVAHTAPAHRALLLCGPAGTRGLRWNLSERAEIRTAATRALEPLGDDPRLWGELLRQAPSFPGALTALAHGVANGVLPGPQPGPPADGLAEAVRALAPAALEPTGGVERELALTSLAVPMETVDEDIRWVRDCLDRGLLTGTDVIRHKLPACWALDEDHWLGEVDHPDRYDRPEAVLAARAEAARLFALALGGDPDAWWEAARTLPDFAGTLPHLLLRVADGDSLSERP</sequence>
<proteinExistence type="predicted"/>
<accession>A0A2K8PCG1</accession>
<protein>
    <submittedName>
        <fullName evidence="1">Uncharacterized protein</fullName>
    </submittedName>
</protein>
<reference evidence="1 2" key="1">
    <citation type="submission" date="2017-11" db="EMBL/GenBank/DDBJ databases">
        <title>Complete genome sequence of Streptomyces lavendulae subsp. lavendulae CCM 3239 (formerly 'Streptomyces aureofaciens CCM 3239'), the producer of the angucycline-type antibiotic auricin.</title>
        <authorList>
            <person name="Busche T."/>
            <person name="Novakova R."/>
            <person name="Al'Dilaimi A."/>
            <person name="Homerova D."/>
            <person name="Feckova L."/>
            <person name="Rezuchova B."/>
            <person name="Mingyar E."/>
            <person name="Csolleiova D."/>
            <person name="Bekeova C."/>
            <person name="Winkler A."/>
            <person name="Sevcikova B."/>
            <person name="Kalinowski J."/>
            <person name="Kormanec J."/>
            <person name="Ruckert C."/>
        </authorList>
    </citation>
    <scope>NUCLEOTIDE SEQUENCE [LARGE SCALE GENOMIC DNA]</scope>
    <source>
        <strain evidence="1 2">CCM 3239</strain>
    </source>
</reference>
<dbReference type="OrthoDB" id="4290580at2"/>
<dbReference type="Proteomes" id="UP000231791">
    <property type="component" value="Chromosome"/>
</dbReference>
<name>A0A2K8PCG1_STRLA</name>
<evidence type="ECO:0000313" key="2">
    <source>
        <dbReference type="Proteomes" id="UP000231791"/>
    </source>
</evidence>
<dbReference type="GeneID" id="49383345"/>
<evidence type="ECO:0000313" key="1">
    <source>
        <dbReference type="EMBL" id="ATZ24148.1"/>
    </source>
</evidence>